<feature type="domain" description="AAA+ ATPase" evidence="2">
    <location>
        <begin position="170"/>
        <end position="295"/>
    </location>
</feature>
<evidence type="ECO:0000259" key="2">
    <source>
        <dbReference type="SMART" id="SM00382"/>
    </source>
</evidence>
<dbReference type="InterPro" id="IPR050168">
    <property type="entry name" value="AAA_ATPase_domain"/>
</dbReference>
<dbReference type="InterPro" id="IPR003960">
    <property type="entry name" value="ATPase_AAA_CS"/>
</dbReference>
<dbReference type="SMART" id="SM00382">
    <property type="entry name" value="AAA"/>
    <property type="match status" value="2"/>
</dbReference>
<feature type="domain" description="AAA+ ATPase" evidence="2">
    <location>
        <begin position="414"/>
        <end position="556"/>
    </location>
</feature>
<dbReference type="InterPro" id="IPR003593">
    <property type="entry name" value="AAA+_ATPase"/>
</dbReference>
<dbReference type="InterPro" id="IPR003959">
    <property type="entry name" value="ATPase_AAA_core"/>
</dbReference>
<keyword evidence="4" id="KW-1185">Reference proteome</keyword>
<organism evidence="3 4">
    <name type="scientific">Aphanomyces euteiches</name>
    <dbReference type="NCBI Taxonomy" id="100861"/>
    <lineage>
        <taxon>Eukaryota</taxon>
        <taxon>Sar</taxon>
        <taxon>Stramenopiles</taxon>
        <taxon>Oomycota</taxon>
        <taxon>Saprolegniomycetes</taxon>
        <taxon>Saprolegniales</taxon>
        <taxon>Verrucalvaceae</taxon>
        <taxon>Aphanomyces</taxon>
    </lineage>
</organism>
<dbReference type="InterPro" id="IPR027417">
    <property type="entry name" value="P-loop_NTPase"/>
</dbReference>
<dbReference type="SUPFAM" id="SSF52540">
    <property type="entry name" value="P-loop containing nucleoside triphosphate hydrolases"/>
    <property type="match status" value="2"/>
</dbReference>
<proteinExistence type="inferred from homology"/>
<dbReference type="Pfam" id="PF00004">
    <property type="entry name" value="AAA"/>
    <property type="match status" value="2"/>
</dbReference>
<reference evidence="3 4" key="1">
    <citation type="submission" date="2019-07" db="EMBL/GenBank/DDBJ databases">
        <title>Genomics analysis of Aphanomyces spp. identifies a new class of oomycete effector associated with host adaptation.</title>
        <authorList>
            <person name="Gaulin E."/>
        </authorList>
    </citation>
    <scope>NUCLEOTIDE SEQUENCE [LARGE SCALE GENOMIC DNA]</scope>
    <source>
        <strain evidence="3 4">ATCC 201684</strain>
    </source>
</reference>
<gene>
    <name evidence="3" type="ORF">Ae201684_008725</name>
</gene>
<name>A0A6G0X492_9STRA</name>
<sequence length="633" mass="69228">MLQSLGIRHGELIIYELVSDEEITSVEQLHVEILYQFPRTLMPSKKRNDIPQVLRDGTLDIASIVTRQLKYVASGSLFSIRIVGQIYMCRVLDALDTQGHSVVFGEVSAPTSVILRSAAVMPSTDWNHRWDHYPWLQRIQDAGFAGYDTVVTDLLFHLRLALAMDHAVITSNGLLVQGVGGVGKSLLLRTLQSELEKIGIPVVSIDSWSLLLSEDLNHNFANGLDPEGPGVLLLDNVDALFDEGEVTSIGRKLLQQLDLWAGRRVAVIATSTSTLPSTATRTGRFERRFVLDVPTEDMRQSILLRLLHGDKSLARRLAAITGGYVARDLQKIVRRATASAKLTLGSDSPTWLELVKAQGSIEPSQLQDLNVQRPVKAETWDRFAGYTTVKQRLIDLVSYRFEKKAALQRLGVESVSGILLYGPSGCGKSMLVRGLAAASRANFVQVQSSKLLSKYFGETEQSIRSLFARARASAPCLLFFDEIDAITAKRTFGDEGQDASGVFARVLSTLLNEMDGIEGHTTDVIVVAATNRLEALDAALVRPGRMDQAIHLGLPNIVDRVAIFQEYAKAMPLASDVDLVALALLAGDSMTGAGISAVCKEAAFRALRENEDANTVHQRHFTEAMAAVAAQQS</sequence>
<dbReference type="PROSITE" id="PS00674">
    <property type="entry name" value="AAA"/>
    <property type="match status" value="1"/>
</dbReference>
<dbReference type="Gene3D" id="1.10.8.60">
    <property type="match status" value="2"/>
</dbReference>
<dbReference type="PANTHER" id="PTHR23077">
    <property type="entry name" value="AAA-FAMILY ATPASE"/>
    <property type="match status" value="1"/>
</dbReference>
<dbReference type="AlphaFoldDB" id="A0A6G0X492"/>
<dbReference type="InterPro" id="IPR041569">
    <property type="entry name" value="AAA_lid_3"/>
</dbReference>
<dbReference type="Pfam" id="PF17862">
    <property type="entry name" value="AAA_lid_3"/>
    <property type="match status" value="1"/>
</dbReference>
<evidence type="ECO:0000313" key="4">
    <source>
        <dbReference type="Proteomes" id="UP000481153"/>
    </source>
</evidence>
<keyword evidence="1" id="KW-0547">Nucleotide-binding</keyword>
<protein>
    <recommendedName>
        <fullName evidence="2">AAA+ ATPase domain-containing protein</fullName>
    </recommendedName>
</protein>
<keyword evidence="1" id="KW-0067">ATP-binding</keyword>
<dbReference type="FunFam" id="3.40.50.300:FF:001921">
    <property type="entry name" value="AAA ATPase domain-containing protein"/>
    <property type="match status" value="1"/>
</dbReference>
<evidence type="ECO:0000313" key="3">
    <source>
        <dbReference type="EMBL" id="KAF0734653.1"/>
    </source>
</evidence>
<evidence type="ECO:0000256" key="1">
    <source>
        <dbReference type="RuleBase" id="RU003651"/>
    </source>
</evidence>
<accession>A0A6G0X492</accession>
<dbReference type="VEuPathDB" id="FungiDB:AeMF1_005139"/>
<comment type="similarity">
    <text evidence="1">Belongs to the AAA ATPase family.</text>
</comment>
<dbReference type="PANTHER" id="PTHR23077:SF117">
    <property type="entry name" value="AAA+ ATPASE DOMAIN-CONTAINING PROTEIN"/>
    <property type="match status" value="1"/>
</dbReference>
<dbReference type="EMBL" id="VJMJ01000109">
    <property type="protein sequence ID" value="KAF0734653.1"/>
    <property type="molecule type" value="Genomic_DNA"/>
</dbReference>
<dbReference type="GO" id="GO:0016887">
    <property type="term" value="F:ATP hydrolysis activity"/>
    <property type="evidence" value="ECO:0007669"/>
    <property type="project" value="InterPro"/>
</dbReference>
<comment type="caution">
    <text evidence="3">The sequence shown here is derived from an EMBL/GenBank/DDBJ whole genome shotgun (WGS) entry which is preliminary data.</text>
</comment>
<dbReference type="Proteomes" id="UP000481153">
    <property type="component" value="Unassembled WGS sequence"/>
</dbReference>
<dbReference type="Gene3D" id="3.40.50.300">
    <property type="entry name" value="P-loop containing nucleotide triphosphate hydrolases"/>
    <property type="match status" value="2"/>
</dbReference>
<dbReference type="GO" id="GO:0005524">
    <property type="term" value="F:ATP binding"/>
    <property type="evidence" value="ECO:0007669"/>
    <property type="project" value="UniProtKB-KW"/>
</dbReference>